<feature type="non-terminal residue" evidence="1">
    <location>
        <position position="80"/>
    </location>
</feature>
<evidence type="ECO:0000313" key="1">
    <source>
        <dbReference type="EMBL" id="TFY73467.1"/>
    </source>
</evidence>
<accession>A0A4Y9ZHH7</accession>
<comment type="caution">
    <text evidence="1">The sequence shown here is derived from an EMBL/GenBank/DDBJ whole genome shotgun (WGS) entry which is preliminary data.</text>
</comment>
<reference evidence="1 2" key="1">
    <citation type="submission" date="2019-02" db="EMBL/GenBank/DDBJ databases">
        <title>Genome sequencing of the rare red list fungi Hericium alpestre (H. flagellum).</title>
        <authorList>
            <person name="Buettner E."/>
            <person name="Kellner H."/>
        </authorList>
    </citation>
    <scope>NUCLEOTIDE SEQUENCE [LARGE SCALE GENOMIC DNA]</scope>
    <source>
        <strain evidence="1 2">DSM 108284</strain>
    </source>
</reference>
<dbReference type="Proteomes" id="UP000298061">
    <property type="component" value="Unassembled WGS sequence"/>
</dbReference>
<gene>
    <name evidence="1" type="ORF">EWM64_g10545</name>
</gene>
<dbReference type="EMBL" id="SFCI01002829">
    <property type="protein sequence ID" value="TFY73467.1"/>
    <property type="molecule type" value="Genomic_DNA"/>
</dbReference>
<proteinExistence type="predicted"/>
<name>A0A4Y9ZHH7_9AGAM</name>
<evidence type="ECO:0000313" key="2">
    <source>
        <dbReference type="Proteomes" id="UP000298061"/>
    </source>
</evidence>
<keyword evidence="2" id="KW-1185">Reference proteome</keyword>
<organism evidence="1 2">
    <name type="scientific">Hericium alpestre</name>
    <dbReference type="NCBI Taxonomy" id="135208"/>
    <lineage>
        <taxon>Eukaryota</taxon>
        <taxon>Fungi</taxon>
        <taxon>Dikarya</taxon>
        <taxon>Basidiomycota</taxon>
        <taxon>Agaricomycotina</taxon>
        <taxon>Agaricomycetes</taxon>
        <taxon>Russulales</taxon>
        <taxon>Hericiaceae</taxon>
        <taxon>Hericium</taxon>
    </lineage>
</organism>
<dbReference type="AlphaFoldDB" id="A0A4Y9ZHH7"/>
<protein>
    <submittedName>
        <fullName evidence="1">Uncharacterized protein</fullName>
    </submittedName>
</protein>
<sequence>MWPMLVDFISTHLYVNSCLATRNSRNYLRSIDSKNRTGLEPSNFLSADHAIQFEHPQALTTARGRSSGNIELNTTGTSDV</sequence>